<evidence type="ECO:0000256" key="1">
    <source>
        <dbReference type="ARBA" id="ARBA00001968"/>
    </source>
</evidence>
<feature type="domain" description="SWIM-type" evidence="4">
    <location>
        <begin position="602"/>
        <end position="642"/>
    </location>
</feature>
<dbReference type="OrthoDB" id="10061678at2759"/>
<comment type="caution">
    <text evidence="5">The sequence shown here is derived from an EMBL/GenBank/DDBJ whole genome shotgun (WGS) entry which is preliminary data.</text>
</comment>
<reference evidence="5" key="1">
    <citation type="submission" date="2021-02" db="EMBL/GenBank/DDBJ databases">
        <authorList>
            <person name="Nowell W R."/>
        </authorList>
    </citation>
    <scope>NUCLEOTIDE SEQUENCE</scope>
</reference>
<proteinExistence type="predicted"/>
<dbReference type="EMBL" id="CAJNOJ010000779">
    <property type="protein sequence ID" value="CAF1521827.1"/>
    <property type="molecule type" value="Genomic_DNA"/>
</dbReference>
<evidence type="ECO:0000259" key="4">
    <source>
        <dbReference type="PROSITE" id="PS50966"/>
    </source>
</evidence>
<organism evidence="5 6">
    <name type="scientific">Adineta ricciae</name>
    <name type="common">Rotifer</name>
    <dbReference type="NCBI Taxonomy" id="249248"/>
    <lineage>
        <taxon>Eukaryota</taxon>
        <taxon>Metazoa</taxon>
        <taxon>Spiralia</taxon>
        <taxon>Gnathifera</taxon>
        <taxon>Rotifera</taxon>
        <taxon>Eurotatoria</taxon>
        <taxon>Bdelloidea</taxon>
        <taxon>Adinetida</taxon>
        <taxon>Adinetidae</taxon>
        <taxon>Adineta</taxon>
    </lineage>
</organism>
<keyword evidence="3" id="KW-0863">Zinc-finger</keyword>
<dbReference type="AlphaFoldDB" id="A0A815UK06"/>
<sequence>MPRIPRPRCVGCNKVVGNIGQRYINNGLLKLYVSARIQKRIDSTSLICHGCRLKLMRWHHEVEDQINEFISNENSIKNDDDTDEMDIQMENNSKYTQTTENMESIKILVDRCSNDQRSCIACGEKNANNRTRLDDYNRNMLFMKKGVYVSPGARCCGDHFYQDELSYEAIHQIVPYTSEFVWFNSNEIQKMMNDFRTLLQCQRGLDFDNNASLGDEAYYNITGLQKDQFNDLLNQLQSMRNSKLRSARVALAVFLAKFRLGLSNRVLATIFCLKDKRTISKLINQVRQALKTDFVPHHIGFNHIDRQSVIDHHQTAVATALLATNSNQLCVVMDGTYLPIQKSSNHPFQRRTYSMHKHKNLVKPMIITATDGYILSVFGPFLADGHNNDASIIKHIMRNDDQGITSWLHDDDIIIVDRGFRDAVSAMEELGLCVEIPAFLKGKRQFSTQEANRTRAITKNRWIIESVNEKIKEWNYFNHLHNSSLQYLPDDLDIVCALHNAFRQPIMKDPMNGIELAKIMLEQIEKENELEKLLMQISDDKKHTGGRNYQIKQSKSYINEHLQPSFLDENELEFIVELCNQHTDLLRVRFHSRHSNTKHHTATVQFDDNQDQPIQAWYCTCASGSRTVGCCVHITAILWHMGVNRGEVNVNLHPLSAARLLGYVDDSNSHLEIDDNDDESNNIDD</sequence>
<name>A0A815UK06_ADIRI</name>
<dbReference type="Pfam" id="PF13359">
    <property type="entry name" value="DDE_Tnp_4"/>
    <property type="match status" value="1"/>
</dbReference>
<dbReference type="PROSITE" id="PS50966">
    <property type="entry name" value="ZF_SWIM"/>
    <property type="match status" value="1"/>
</dbReference>
<evidence type="ECO:0000313" key="5">
    <source>
        <dbReference type="EMBL" id="CAF1521827.1"/>
    </source>
</evidence>
<keyword evidence="3" id="KW-0862">Zinc</keyword>
<dbReference type="GO" id="GO:0008270">
    <property type="term" value="F:zinc ion binding"/>
    <property type="evidence" value="ECO:0007669"/>
    <property type="project" value="UniProtKB-KW"/>
</dbReference>
<dbReference type="InterPro" id="IPR007527">
    <property type="entry name" value="Znf_SWIM"/>
</dbReference>
<dbReference type="InterPro" id="IPR027806">
    <property type="entry name" value="HARBI1_dom"/>
</dbReference>
<keyword evidence="2" id="KW-0479">Metal-binding</keyword>
<comment type="cofactor">
    <cofactor evidence="1">
        <name>a divalent metal cation</name>
        <dbReference type="ChEBI" id="CHEBI:60240"/>
    </cofactor>
</comment>
<dbReference type="Proteomes" id="UP000663852">
    <property type="component" value="Unassembled WGS sequence"/>
</dbReference>
<evidence type="ECO:0000256" key="3">
    <source>
        <dbReference type="PROSITE-ProRule" id="PRU00325"/>
    </source>
</evidence>
<evidence type="ECO:0000313" key="6">
    <source>
        <dbReference type="Proteomes" id="UP000663852"/>
    </source>
</evidence>
<protein>
    <recommendedName>
        <fullName evidence="4">SWIM-type domain-containing protein</fullName>
    </recommendedName>
</protein>
<accession>A0A815UK06</accession>
<dbReference type="PANTHER" id="PTHR23080">
    <property type="entry name" value="THAP DOMAIN PROTEIN"/>
    <property type="match status" value="1"/>
</dbReference>
<evidence type="ECO:0000256" key="2">
    <source>
        <dbReference type="ARBA" id="ARBA00022723"/>
    </source>
</evidence>
<gene>
    <name evidence="5" type="ORF">EDS130_LOCUS43927</name>
</gene>